<evidence type="ECO:0000313" key="4">
    <source>
        <dbReference type="Proteomes" id="UP000275024"/>
    </source>
</evidence>
<feature type="region of interest" description="Disordered" evidence="1">
    <location>
        <begin position="1"/>
        <end position="29"/>
    </location>
</feature>
<accession>A0A3A9W3J7</accession>
<dbReference type="InterPro" id="IPR010982">
    <property type="entry name" value="Lambda_DNA-bd_dom_sf"/>
</dbReference>
<dbReference type="Proteomes" id="UP000275024">
    <property type="component" value="Unassembled WGS sequence"/>
</dbReference>
<evidence type="ECO:0000256" key="1">
    <source>
        <dbReference type="SAM" id="MobiDB-lite"/>
    </source>
</evidence>
<dbReference type="SUPFAM" id="SSF47413">
    <property type="entry name" value="lambda repressor-like DNA-binding domains"/>
    <property type="match status" value="1"/>
</dbReference>
<proteinExistence type="predicted"/>
<evidence type="ECO:0000259" key="2">
    <source>
        <dbReference type="PROSITE" id="PS50943"/>
    </source>
</evidence>
<name>A0A3A9W3J7_9ACTN</name>
<dbReference type="EMBL" id="RBDX01000017">
    <property type="protein sequence ID" value="RKN06993.1"/>
    <property type="molecule type" value="Genomic_DNA"/>
</dbReference>
<dbReference type="PROSITE" id="PS50943">
    <property type="entry name" value="HTH_CROC1"/>
    <property type="match status" value="1"/>
</dbReference>
<evidence type="ECO:0000313" key="3">
    <source>
        <dbReference type="EMBL" id="RKN06993.1"/>
    </source>
</evidence>
<sequence>MNLMAPAQSSSRSSTPTRGQGSGLRASGGTITGHLLKITRERIPSTQRQLAERLNMDVTTVQSWETGRRPLTAVSLAQFQTVCRHLLGLNADPELVALLDVASHADAVIACALGNASPRHHDLQGHPLGQWVFTRAATHMIVWALTGTSPAAIPPPPASIPRRRGPSPSSPLLAETERRRLFTHLRRCAEIADRAGDGGTLLRRQAVYLASYDNAPDTHAWLAHMQRPVTFTTTSTSAWSEARSVATSLTRYGEYDRLWAFIEHGMGDDFGELANLNYWAYWLGMDSVPRADDGFMAVRSAHRWDAGALLRALTGRLDRDLGCLDLNVHSVWALLTWRPGLAAADSSLSVNLAGRVSELLDTGTVSPRARRELEQVHYGLRLNGM</sequence>
<reference evidence="3 4" key="1">
    <citation type="submission" date="2018-09" db="EMBL/GenBank/DDBJ databases">
        <title>Streptomyces sp. nov. DS1-2, an endophytic actinomycete isolated from roots of Dendrobium scabrilingue.</title>
        <authorList>
            <person name="Kuncharoen N."/>
            <person name="Kudo T."/>
            <person name="Ohkuma M."/>
            <person name="Yuki M."/>
            <person name="Tanasupawat S."/>
        </authorList>
    </citation>
    <scope>NUCLEOTIDE SEQUENCE [LARGE SCALE GENOMIC DNA]</scope>
    <source>
        <strain evidence="3 4">AZ1-7</strain>
    </source>
</reference>
<gene>
    <name evidence="3" type="ORF">D7319_20045</name>
</gene>
<feature type="domain" description="HTH cro/C1-type" evidence="2">
    <location>
        <begin position="46"/>
        <end position="69"/>
    </location>
</feature>
<dbReference type="SMART" id="SM00530">
    <property type="entry name" value="HTH_XRE"/>
    <property type="match status" value="1"/>
</dbReference>
<comment type="caution">
    <text evidence="3">The sequence shown here is derived from an EMBL/GenBank/DDBJ whole genome shotgun (WGS) entry which is preliminary data.</text>
</comment>
<dbReference type="GO" id="GO:0003677">
    <property type="term" value="F:DNA binding"/>
    <property type="evidence" value="ECO:0007669"/>
    <property type="project" value="InterPro"/>
</dbReference>
<dbReference type="InterPro" id="IPR001387">
    <property type="entry name" value="Cro/C1-type_HTH"/>
</dbReference>
<protein>
    <submittedName>
        <fullName evidence="3">XRE family transcriptional regulator</fullName>
    </submittedName>
</protein>
<dbReference type="CDD" id="cd00093">
    <property type="entry name" value="HTH_XRE"/>
    <property type="match status" value="1"/>
</dbReference>
<feature type="region of interest" description="Disordered" evidence="1">
    <location>
        <begin position="153"/>
        <end position="172"/>
    </location>
</feature>
<dbReference type="AlphaFoldDB" id="A0A3A9W3J7"/>
<feature type="compositionally biased region" description="Polar residues" evidence="1">
    <location>
        <begin position="7"/>
        <end position="19"/>
    </location>
</feature>
<dbReference type="Gene3D" id="1.10.260.40">
    <property type="entry name" value="lambda repressor-like DNA-binding domains"/>
    <property type="match status" value="1"/>
</dbReference>
<organism evidence="3 4">
    <name type="scientific">Streptomyces radicis</name>
    <dbReference type="NCBI Taxonomy" id="1750517"/>
    <lineage>
        <taxon>Bacteria</taxon>
        <taxon>Bacillati</taxon>
        <taxon>Actinomycetota</taxon>
        <taxon>Actinomycetes</taxon>
        <taxon>Kitasatosporales</taxon>
        <taxon>Streptomycetaceae</taxon>
        <taxon>Streptomyces</taxon>
    </lineage>
</organism>